<protein>
    <submittedName>
        <fullName evidence="1">Uncharacterized protein</fullName>
    </submittedName>
</protein>
<dbReference type="HOGENOM" id="CLU_2810031_0_0_6"/>
<name>D4E1L3_SEROD</name>
<evidence type="ECO:0000313" key="1">
    <source>
        <dbReference type="EMBL" id="EFE96285.1"/>
    </source>
</evidence>
<dbReference type="STRING" id="667129.HMPREF0758_2063"/>
<dbReference type="Proteomes" id="UP000005723">
    <property type="component" value="Unassembled WGS sequence"/>
</dbReference>
<evidence type="ECO:0000313" key="2">
    <source>
        <dbReference type="Proteomes" id="UP000005723"/>
    </source>
</evidence>
<accession>D4E1L3</accession>
<keyword evidence="2" id="KW-1185">Reference proteome</keyword>
<gene>
    <name evidence="1" type="ORF">HMPREF0758_2063</name>
</gene>
<comment type="caution">
    <text evidence="1">The sequence shown here is derived from an EMBL/GenBank/DDBJ whole genome shotgun (WGS) entry which is preliminary data.</text>
</comment>
<organism evidence="1 2">
    <name type="scientific">Serratia odorifera DSM 4582</name>
    <dbReference type="NCBI Taxonomy" id="667129"/>
    <lineage>
        <taxon>Bacteria</taxon>
        <taxon>Pseudomonadati</taxon>
        <taxon>Pseudomonadota</taxon>
        <taxon>Gammaproteobacteria</taxon>
        <taxon>Enterobacterales</taxon>
        <taxon>Yersiniaceae</taxon>
        <taxon>Serratia</taxon>
    </lineage>
</organism>
<dbReference type="EMBL" id="ADBY01000034">
    <property type="protein sequence ID" value="EFE96285.1"/>
    <property type="molecule type" value="Genomic_DNA"/>
</dbReference>
<reference evidence="1 2" key="1">
    <citation type="submission" date="2010-01" db="EMBL/GenBank/DDBJ databases">
        <authorList>
            <person name="Muzny D."/>
            <person name="Qin X."/>
            <person name="Deng J."/>
            <person name="Jiang H."/>
            <person name="Liu Y."/>
            <person name="Qu J."/>
            <person name="Song X.-Z."/>
            <person name="Zhang L."/>
            <person name="Thornton R."/>
            <person name="Coyle M."/>
            <person name="Francisco L."/>
            <person name="Jackson L."/>
            <person name="Javaid M."/>
            <person name="Korchina V."/>
            <person name="Kovar C."/>
            <person name="Mata R."/>
            <person name="Mathew T."/>
            <person name="Ngo R."/>
            <person name="Nguyen L."/>
            <person name="Nguyen N."/>
            <person name="Okwuonu G."/>
            <person name="Ongeri F."/>
            <person name="Pham C."/>
            <person name="Simmons D."/>
            <person name="Wilczek-Boney K."/>
            <person name="Hale W."/>
            <person name="Jakkamsetti A."/>
            <person name="Pham P."/>
            <person name="Ruth R."/>
            <person name="San Lucas F."/>
            <person name="Warren J."/>
            <person name="Zhang J."/>
            <person name="Zhao Z."/>
            <person name="Zhou C."/>
            <person name="Zhu D."/>
            <person name="Lee S."/>
            <person name="Bess C."/>
            <person name="Blankenburg K."/>
            <person name="Forbes L."/>
            <person name="Fu Q."/>
            <person name="Gubbala S."/>
            <person name="Hirani K."/>
            <person name="Jayaseelan J.C."/>
            <person name="Lara F."/>
            <person name="Munidasa M."/>
            <person name="Palculict T."/>
            <person name="Patil S."/>
            <person name="Pu L.-L."/>
            <person name="Saada N."/>
            <person name="Tang L."/>
            <person name="Weissenberger G."/>
            <person name="Zhu Y."/>
            <person name="Hemphill L."/>
            <person name="Shang Y."/>
            <person name="Youmans B."/>
            <person name="Ayvaz T."/>
            <person name="Ross M."/>
            <person name="Santibanez J."/>
            <person name="Aqrawi P."/>
            <person name="Gross S."/>
            <person name="Joshi V."/>
            <person name="Fowler G."/>
            <person name="Nazareth L."/>
            <person name="Reid J."/>
            <person name="Worley K."/>
            <person name="Petrosino J."/>
            <person name="Highlander S."/>
            <person name="Gibbs R."/>
        </authorList>
    </citation>
    <scope>NUCLEOTIDE SEQUENCE [LARGE SCALE GENOMIC DNA]</scope>
    <source>
        <strain evidence="1 2">DSM 4582</strain>
    </source>
</reference>
<dbReference type="AlphaFoldDB" id="D4E1L3"/>
<proteinExistence type="predicted"/>
<sequence length="67" mass="7529">MSAIGTKRSFLPFGFKGQPFKSLFNFICVLFNGGSLIRCERNFFKVTIVLKKTGLVACHQRNQANSN</sequence>